<dbReference type="OrthoDB" id="79231at2759"/>
<evidence type="ECO:0000313" key="2">
    <source>
        <dbReference type="EMBL" id="KAF0715357.1"/>
    </source>
</evidence>
<feature type="transmembrane region" description="Helical" evidence="1">
    <location>
        <begin position="673"/>
        <end position="691"/>
    </location>
</feature>
<gene>
    <name evidence="2" type="ORF">As57867_003404</name>
</gene>
<feature type="transmembrane region" description="Helical" evidence="1">
    <location>
        <begin position="891"/>
        <end position="913"/>
    </location>
</feature>
<keyword evidence="1" id="KW-0812">Transmembrane</keyword>
<feature type="transmembrane region" description="Helical" evidence="1">
    <location>
        <begin position="588"/>
        <end position="612"/>
    </location>
</feature>
<feature type="transmembrane region" description="Helical" evidence="1">
    <location>
        <begin position="703"/>
        <end position="724"/>
    </location>
</feature>
<accession>A0A6A4ZJM1</accession>
<protein>
    <submittedName>
        <fullName evidence="2">Uncharacterized protein</fullName>
    </submittedName>
</protein>
<dbReference type="EMBL" id="VJMH01000596">
    <property type="protein sequence ID" value="KAF0715357.1"/>
    <property type="molecule type" value="Genomic_DNA"/>
</dbReference>
<comment type="caution">
    <text evidence="2">The sequence shown here is derived from an EMBL/GenBank/DDBJ whole genome shotgun (WGS) entry which is preliminary data.</text>
</comment>
<reference evidence="2" key="1">
    <citation type="submission" date="2019-06" db="EMBL/GenBank/DDBJ databases">
        <title>Genomics analysis of Aphanomyces spp. identifies a new class of oomycete effector associated with host adaptation.</title>
        <authorList>
            <person name="Gaulin E."/>
        </authorList>
    </citation>
    <scope>NUCLEOTIDE SEQUENCE</scope>
    <source>
        <strain evidence="2">CBS 578.67</strain>
    </source>
</reference>
<feature type="transmembrane region" description="Helical" evidence="1">
    <location>
        <begin position="761"/>
        <end position="782"/>
    </location>
</feature>
<proteinExistence type="predicted"/>
<feature type="transmembrane region" description="Helical" evidence="1">
    <location>
        <begin position="21"/>
        <end position="42"/>
    </location>
</feature>
<feature type="transmembrane region" description="Helical" evidence="1">
    <location>
        <begin position="633"/>
        <end position="653"/>
    </location>
</feature>
<sequence>MKVSLVPVSGDVRHKTTLKQRLRVVVGLVYLACTLSAGAWYITALAPTLNNDIYWPHYNVSSYEVYLIDLLNVKLLSMRHGAADLLSIDAISPKDYASGGTQPTFEPNYARRILYSEMNSLQDAIVAMRTCSRGRTLHIYTQFCWVDFDRRWEVAHTEARQARCLARYVDNAAIYQETLFRNIDWTAFLAHTVDMWWIVFGNALLATPEGTQWVAERPERSMQLTVAAEVQYLTSINLTRFDLLYHNDFVVGLSESMQIETSLGLIQPMPVKSIAYEWGPWTTMLLHFNFPNELWAFSGFNSSLVRGSSSYFTTTGGVDFGSALYGLGDENNVYWNQTGLLYYGLGSFGSVDTFYLSPPPTFIALFRALNAALYHHSTLTHGQSSGDFTMTPLPPTFSGGDMLYFGGNLLCLHAPATLLPQSQYIFEDTCASAKPFLIHATFQAAVFAMLMTDLACDSQLICAFEMAHINGCTPFVKDAQALLASLGDVTPSLSPLVANAATDAPLVHFVQYAQNGTSDWLLLQQPLVTEDPNWSFYGWLAIFDWMQSRREILRMEGDMSTLAIISDASTPLHLVHQSNAQGLTGNRVILYFVLYTTVVVVAIGLGVLFYVCRARLETSGNNLFLFQRVVGSVWIGRPLLFLRGLTSIAMLSTSDTSLVYDAGWTQFKPSPRSTLATLLIAGEATWVAYVVNDILLVVTRNVVTVAAPMASGLGWLATALVSVMSPIGLTSTIQRQCSSGNMDEYLTCQSAVVHVGSWHRFLLVLVFQGSAVAVGVLFAVVFHRGNQHRTNVPLLLHGIAEPFYQPVYSNAGGWELDDASCVLSGLIPFTFRGQEFTFDVKLWIVVPKATIYAQVRGNANPAPSPSPLFTFGTIVPTDVAGLPPRSSRAKFMVIVGLVYVVLSSVGSVSYILVSTVNFANDFYWATFELTGHHVVMADSINELVALQRSVPTFRFDEPRWSLLILNSSYPNAQILASPWLAPRLNFEALNSILEAIQGIRHTDPCSAPWIFTQYCWVDLNKKWSMANSMARQLRCESNVRNGAFYLELVLRNIDWHIFESCWGDAFDIAFGSELRQSLMGHQWLTMVQTNVNSIDEEVAYWTQGGIVTYIVQWQNYKISGLINTYMIESAFGVQYPMTLMHTNGSYNVASQTSFKMYWGLASDLWAVANNSTLLGGKSLIQNSSYFGFMNQSMLVLLTQNKTLMSPLSAGFMLVQNRIGPFGSIDMVYVPPPASANNLMATSLDLIRATIFESASAASTFAAISTDQTASVAIIPQLFLNISSWMALGGSLLCGDYAGGPVGMGLTEFTSRTTPCNLALLAEFVPTRDNYVMSALSLQLKTSDIVPTCSHHQSPDVCASNILSPAVAFSTNFTGKDARLMAIQTLATEALTQIWAAQ</sequence>
<evidence type="ECO:0000256" key="1">
    <source>
        <dbReference type="SAM" id="Phobius"/>
    </source>
</evidence>
<organism evidence="2">
    <name type="scientific">Aphanomyces stellatus</name>
    <dbReference type="NCBI Taxonomy" id="120398"/>
    <lineage>
        <taxon>Eukaryota</taxon>
        <taxon>Sar</taxon>
        <taxon>Stramenopiles</taxon>
        <taxon>Oomycota</taxon>
        <taxon>Saprolegniomycetes</taxon>
        <taxon>Saprolegniales</taxon>
        <taxon>Verrucalvaceae</taxon>
        <taxon>Aphanomyces</taxon>
    </lineage>
</organism>
<name>A0A6A4ZJM1_9STRA</name>
<feature type="non-terminal residue" evidence="2">
    <location>
        <position position="1397"/>
    </location>
</feature>
<keyword evidence="1" id="KW-0472">Membrane</keyword>
<keyword evidence="1" id="KW-1133">Transmembrane helix</keyword>